<dbReference type="WBParaSite" id="Csp11.Scaffold492.g2108.t1">
    <property type="protein sequence ID" value="Csp11.Scaffold492.g2108.t1"/>
    <property type="gene ID" value="Csp11.Scaffold492.g2108"/>
</dbReference>
<protein>
    <submittedName>
        <fullName evidence="2">FBA_2 domain-containing protein</fullName>
    </submittedName>
</protein>
<dbReference type="PANTHER" id="PTHR21503:SF8">
    <property type="entry name" value="F-BOX ASSOCIATED DOMAIN-CONTAINING PROTEIN-RELATED"/>
    <property type="match status" value="1"/>
</dbReference>
<dbReference type="Proteomes" id="UP000095282">
    <property type="component" value="Unplaced"/>
</dbReference>
<dbReference type="AlphaFoldDB" id="A0A1I7T3P0"/>
<sequence>MNVWSAIYSLFFAKPIKDPFPLNRLPDVPRIRIFRLMDGEEQVKLAFSSERMEQYIRIAKIRYFDYCQVQIDKEKFTIELKHSRLAARSGDSIMRFQKTAKLIEKDMKPWLNEESSVMENVLTVTKRLQTTYPCKETGVIFIDNTPSVIKHVLEALDDFIYVSLGGKNLKVEAVDLAMDSFKKGREISYGAVEMPLDYSHPNAFKFVIIYYYDARWVRLENLFSMRGIRSVELERTNLKCEDLNTLLKYWTTSDERMTYGLRIGITQETNIQEKTLFDGLIVLKTVQSGTRVTLLANHRKKLVLNITLEPKNFKVYEYSQDDHLTRSQRTRFTKEYRILEILQKKKELVEDGENWEKIGDKIRQLEEELSKNGVYDVKGIAYVDKL</sequence>
<reference evidence="2" key="1">
    <citation type="submission" date="2016-11" db="UniProtKB">
        <authorList>
            <consortium name="WormBaseParasite"/>
        </authorList>
    </citation>
    <scope>IDENTIFICATION</scope>
</reference>
<proteinExistence type="predicted"/>
<keyword evidence="1" id="KW-1185">Reference proteome</keyword>
<dbReference type="PANTHER" id="PTHR21503">
    <property type="entry name" value="F-BOX-CONTAINING HYPOTHETICAL PROTEIN C.ELEGANS"/>
    <property type="match status" value="1"/>
</dbReference>
<organism evidence="1 2">
    <name type="scientific">Caenorhabditis tropicalis</name>
    <dbReference type="NCBI Taxonomy" id="1561998"/>
    <lineage>
        <taxon>Eukaryota</taxon>
        <taxon>Metazoa</taxon>
        <taxon>Ecdysozoa</taxon>
        <taxon>Nematoda</taxon>
        <taxon>Chromadorea</taxon>
        <taxon>Rhabditida</taxon>
        <taxon>Rhabditina</taxon>
        <taxon>Rhabditomorpha</taxon>
        <taxon>Rhabditoidea</taxon>
        <taxon>Rhabditidae</taxon>
        <taxon>Peloderinae</taxon>
        <taxon>Caenorhabditis</taxon>
    </lineage>
</organism>
<evidence type="ECO:0000313" key="2">
    <source>
        <dbReference type="WBParaSite" id="Csp11.Scaffold492.g2108.t1"/>
    </source>
</evidence>
<evidence type="ECO:0000313" key="1">
    <source>
        <dbReference type="Proteomes" id="UP000095282"/>
    </source>
</evidence>
<dbReference type="eggNOG" id="ENOG502TIR3">
    <property type="taxonomic scope" value="Eukaryota"/>
</dbReference>
<name>A0A1I7T3P0_9PELO</name>
<accession>A0A1I7T3P0</accession>